<evidence type="ECO:0000313" key="3">
    <source>
        <dbReference type="Proteomes" id="UP000515140"/>
    </source>
</evidence>
<dbReference type="CTD" id="400673"/>
<dbReference type="Proteomes" id="UP000515140">
    <property type="component" value="Unplaced"/>
</dbReference>
<evidence type="ECO:0000313" key="4">
    <source>
        <dbReference type="RefSeq" id="XP_020827045.1"/>
    </source>
</evidence>
<protein>
    <submittedName>
        <fullName evidence="4">Vimentin-type intermediate filament-associated coiled-coil protein isoform X2</fullName>
    </submittedName>
</protein>
<reference evidence="4" key="1">
    <citation type="submission" date="2025-08" db="UniProtKB">
        <authorList>
            <consortium name="RefSeq"/>
        </authorList>
    </citation>
    <scope>IDENTIFICATION</scope>
    <source>
        <tissue evidence="4">Spleen</tissue>
    </source>
</reference>
<accession>A0A6P5IY69</accession>
<feature type="coiled-coil region" evidence="1">
    <location>
        <begin position="9"/>
        <end position="43"/>
    </location>
</feature>
<name>A0A6P5IY69_PHACI</name>
<keyword evidence="1" id="KW-0175">Coiled coil</keyword>
<evidence type="ECO:0000256" key="1">
    <source>
        <dbReference type="SAM" id="Coils"/>
    </source>
</evidence>
<sequence>MSGPSPVQIREANAHLVAVHRRAAELEARLGAAERTVREQAESLIRKDEQLRGALRELGRAKDRCVSPPLQREIADLQEKLFSSEGTVQRLLTVIQEKDALIMQLKHRSELLHKICQRRPLLDSLLAYMAEGEQLGPLARSGPPSASSSPLPDGAPETDGPTCPLSNSQAFSLSEDDLDDKDLDQTMFGTTV</sequence>
<dbReference type="AlphaFoldDB" id="A0A6P5IY69"/>
<evidence type="ECO:0000256" key="2">
    <source>
        <dbReference type="SAM" id="MobiDB-lite"/>
    </source>
</evidence>
<dbReference type="FunCoup" id="A0A6P5IY69">
    <property type="interactions" value="24"/>
</dbReference>
<organism evidence="3 4">
    <name type="scientific">Phascolarctos cinereus</name>
    <name type="common">Koala</name>
    <dbReference type="NCBI Taxonomy" id="38626"/>
    <lineage>
        <taxon>Eukaryota</taxon>
        <taxon>Metazoa</taxon>
        <taxon>Chordata</taxon>
        <taxon>Craniata</taxon>
        <taxon>Vertebrata</taxon>
        <taxon>Euteleostomi</taxon>
        <taxon>Mammalia</taxon>
        <taxon>Metatheria</taxon>
        <taxon>Diprotodontia</taxon>
        <taxon>Phascolarctidae</taxon>
        <taxon>Phascolarctos</taxon>
    </lineage>
</organism>
<feature type="region of interest" description="Disordered" evidence="2">
    <location>
        <begin position="136"/>
        <end position="192"/>
    </location>
</feature>
<feature type="compositionally biased region" description="Low complexity" evidence="2">
    <location>
        <begin position="136"/>
        <end position="155"/>
    </location>
</feature>
<keyword evidence="3" id="KW-1185">Reference proteome</keyword>
<dbReference type="InParanoid" id="A0A6P5IY69"/>
<dbReference type="GeneID" id="110197445"/>
<gene>
    <name evidence="4" type="primary">VMAC</name>
</gene>
<dbReference type="RefSeq" id="XP_020827045.1">
    <property type="nucleotide sequence ID" value="XM_020971386.1"/>
</dbReference>
<proteinExistence type="predicted"/>